<organism evidence="1 2">
    <name type="scientific">Halalkalibacillus sediminis</name>
    <dbReference type="NCBI Taxonomy" id="2018042"/>
    <lineage>
        <taxon>Bacteria</taxon>
        <taxon>Bacillati</taxon>
        <taxon>Bacillota</taxon>
        <taxon>Bacilli</taxon>
        <taxon>Bacillales</taxon>
        <taxon>Bacillaceae</taxon>
        <taxon>Halalkalibacillus</taxon>
    </lineage>
</organism>
<protein>
    <recommendedName>
        <fullName evidence="3">YtxH domain-containing protein</fullName>
    </recommendedName>
</protein>
<name>A0A2I0QRI7_9BACI</name>
<dbReference type="RefSeq" id="WP_101332679.1">
    <property type="nucleotide sequence ID" value="NZ_PJNH01000004.1"/>
</dbReference>
<keyword evidence="2" id="KW-1185">Reference proteome</keyword>
<dbReference type="OrthoDB" id="2353585at2"/>
<reference evidence="1 2" key="1">
    <citation type="submission" date="2017-06" db="EMBL/GenBank/DDBJ databases">
        <title>the draft geome sequence of Illustriluteabacillus marina B3227.</title>
        <authorList>
            <person name="He R.-H."/>
            <person name="Du Z.-J."/>
        </authorList>
    </citation>
    <scope>NUCLEOTIDE SEQUENCE [LARGE SCALE GENOMIC DNA]</scope>
    <source>
        <strain evidence="1 2">B3227</strain>
    </source>
</reference>
<evidence type="ECO:0008006" key="3">
    <source>
        <dbReference type="Google" id="ProtNLM"/>
    </source>
</evidence>
<comment type="caution">
    <text evidence="1">The sequence shown here is derived from an EMBL/GenBank/DDBJ whole genome shotgun (WGS) entry which is preliminary data.</text>
</comment>
<proteinExistence type="predicted"/>
<dbReference type="AlphaFoldDB" id="A0A2I0QRI7"/>
<evidence type="ECO:0000313" key="1">
    <source>
        <dbReference type="EMBL" id="PKR76929.1"/>
    </source>
</evidence>
<dbReference type="EMBL" id="PJNH01000004">
    <property type="protein sequence ID" value="PKR76929.1"/>
    <property type="molecule type" value="Genomic_DNA"/>
</dbReference>
<evidence type="ECO:0000313" key="2">
    <source>
        <dbReference type="Proteomes" id="UP000243524"/>
    </source>
</evidence>
<gene>
    <name evidence="1" type="ORF">CEY16_14075</name>
</gene>
<dbReference type="Proteomes" id="UP000243524">
    <property type="component" value="Unassembled WGS sequence"/>
</dbReference>
<sequence length="105" mass="12607">MQFQTWKKGLVFGALVGFLLTLFKREEREEVRNGSRKVKDQVKYVYTHPSETIHRLRMKLNQMNEGTDKVIEQLNQIEQFFEKRIDQSEQKQIEDNHQPEIEGNK</sequence>
<accession>A0A2I0QRI7</accession>